<feature type="region of interest" description="Disordered" evidence="2">
    <location>
        <begin position="141"/>
        <end position="164"/>
    </location>
</feature>
<evidence type="ECO:0000256" key="1">
    <source>
        <dbReference type="RuleBase" id="RU366025"/>
    </source>
</evidence>
<dbReference type="InterPro" id="IPR028889">
    <property type="entry name" value="USP"/>
</dbReference>
<evidence type="ECO:0000313" key="4">
    <source>
        <dbReference type="EMBL" id="ELA48263.1"/>
    </source>
</evidence>
<dbReference type="GO" id="GO:0004843">
    <property type="term" value="F:cysteine-type deubiquitinase activity"/>
    <property type="evidence" value="ECO:0007669"/>
    <property type="project" value="UniProtKB-UniRule"/>
</dbReference>
<dbReference type="FunCoup" id="L2GY97">
    <property type="interactions" value="58"/>
</dbReference>
<evidence type="ECO:0000256" key="2">
    <source>
        <dbReference type="SAM" id="MobiDB-lite"/>
    </source>
</evidence>
<dbReference type="OrthoDB" id="289038at2759"/>
<keyword evidence="5" id="KW-1185">Reference proteome</keyword>
<dbReference type="HOGENOM" id="CLU_503614_0_0_1"/>
<comment type="similarity">
    <text evidence="1">Belongs to the peptidase C19 family.</text>
</comment>
<comment type="catalytic activity">
    <reaction evidence="1">
        <text>Thiol-dependent hydrolysis of ester, thioester, amide, peptide and isopeptide bonds formed by the C-terminal Gly of ubiquitin (a 76-residue protein attached to proteins as an intracellular targeting signal).</text>
        <dbReference type="EC" id="3.4.19.12"/>
    </reaction>
</comment>
<dbReference type="InterPro" id="IPR018200">
    <property type="entry name" value="USP_CS"/>
</dbReference>
<dbReference type="EMBL" id="GL877406">
    <property type="protein sequence ID" value="ELA48263.1"/>
    <property type="molecule type" value="Genomic_DNA"/>
</dbReference>
<sequence length="588" mass="66829">MEGCRHLTSHKKHKEKYSKIVGCKKRLACTVCGSNFNVHTCLTCERMFCFSGHLTHGHVRGEQTVNVDGCGQGEQTVNVDGCVWGEQTVNVDGCGQGEQTVNVDGCVWGEQTVNVDGCGQGEQTVGADGCVWGEQTVNVDAEQRRTSSTDVENGAERDRKDESTRLSAIDDVKMGEDERERAISDGENMEMEGLGEKDAAEAVDTGNNTGEHAKTVGKRGSSGPDSSKRTRMTSTCTLFVNKRYGCVYCLECRRYLFFTKLLEIFTNIRYRIKNQKNYSRMHCSYSKGIINLGNTCYISSVLQVFFNTGAIKKCFFDTAHEKVLCRGERCIVCALKNMYMECYSHHGLIVPNEFLHILWSISSMNYSSRQFDAHEFFLDLCELLHKHFFVSSGTGRTRVDENTPSECTCITHRAFCGVLNSTLTCTRCSCKSVKEEKFYSVSIGIHNQKSVNDALVHFFTEESLAETILCQRCEQKEPFLKEMSVVRQPPILVLHLKRFQMNKNDPVKDNSVLEFTHLVECRTLKNDASRAYRLFGMVCHVGTLEYGHYFTFLRIENRWKRFDDERITDVDENEMCDCSPYILFYELE</sequence>
<dbReference type="InterPro" id="IPR038765">
    <property type="entry name" value="Papain-like_cys_pep_sf"/>
</dbReference>
<dbReference type="AlphaFoldDB" id="L2GY97"/>
<evidence type="ECO:0000259" key="3">
    <source>
        <dbReference type="PROSITE" id="PS50235"/>
    </source>
</evidence>
<dbReference type="InParanoid" id="L2GY97"/>
<evidence type="ECO:0000313" key="5">
    <source>
        <dbReference type="Proteomes" id="UP000011081"/>
    </source>
</evidence>
<keyword evidence="1" id="KW-0833">Ubl conjugation pathway</keyword>
<keyword evidence="1" id="KW-0788">Thiol protease</keyword>
<gene>
    <name evidence="4" type="ORF">VCUG_00304</name>
</gene>
<feature type="region of interest" description="Disordered" evidence="2">
    <location>
        <begin position="204"/>
        <end position="230"/>
    </location>
</feature>
<dbReference type="SUPFAM" id="SSF54001">
    <property type="entry name" value="Cysteine proteinases"/>
    <property type="match status" value="1"/>
</dbReference>
<organism evidence="4 5">
    <name type="scientific">Vavraia culicis (isolate floridensis)</name>
    <name type="common">Microsporidian parasite</name>
    <dbReference type="NCBI Taxonomy" id="948595"/>
    <lineage>
        <taxon>Eukaryota</taxon>
        <taxon>Fungi</taxon>
        <taxon>Fungi incertae sedis</taxon>
        <taxon>Microsporidia</taxon>
        <taxon>Pleistophoridae</taxon>
        <taxon>Vavraia</taxon>
    </lineage>
</organism>
<feature type="compositionally biased region" description="Basic and acidic residues" evidence="2">
    <location>
        <begin position="154"/>
        <end position="164"/>
    </location>
</feature>
<dbReference type="PROSITE" id="PS50235">
    <property type="entry name" value="USP_3"/>
    <property type="match status" value="1"/>
</dbReference>
<dbReference type="PANTHER" id="PTHR24006">
    <property type="entry name" value="UBIQUITIN CARBOXYL-TERMINAL HYDROLASE"/>
    <property type="match status" value="1"/>
</dbReference>
<protein>
    <recommendedName>
        <fullName evidence="1">Ubiquitin carboxyl-terminal hydrolase</fullName>
        <ecNumber evidence="1">3.4.19.12</ecNumber>
    </recommendedName>
</protein>
<keyword evidence="1" id="KW-0645">Protease</keyword>
<dbReference type="GeneID" id="19878193"/>
<proteinExistence type="inferred from homology"/>
<dbReference type="GO" id="GO:0005829">
    <property type="term" value="C:cytosol"/>
    <property type="evidence" value="ECO:0007669"/>
    <property type="project" value="TreeGrafter"/>
</dbReference>
<dbReference type="OMA" id="CERMFCF"/>
<dbReference type="EC" id="3.4.19.12" evidence="1"/>
<dbReference type="GO" id="GO:0006508">
    <property type="term" value="P:proteolysis"/>
    <property type="evidence" value="ECO:0007669"/>
    <property type="project" value="UniProtKB-KW"/>
</dbReference>
<dbReference type="GO" id="GO:0005634">
    <property type="term" value="C:nucleus"/>
    <property type="evidence" value="ECO:0007669"/>
    <property type="project" value="TreeGrafter"/>
</dbReference>
<dbReference type="PROSITE" id="PS00973">
    <property type="entry name" value="USP_2"/>
    <property type="match status" value="1"/>
</dbReference>
<dbReference type="Proteomes" id="UP000011081">
    <property type="component" value="Unassembled WGS sequence"/>
</dbReference>
<dbReference type="Gene3D" id="3.90.70.10">
    <property type="entry name" value="Cysteine proteinases"/>
    <property type="match status" value="1"/>
</dbReference>
<dbReference type="STRING" id="948595.L2GY97"/>
<accession>L2GY97</accession>
<dbReference type="PROSITE" id="PS00972">
    <property type="entry name" value="USP_1"/>
    <property type="match status" value="1"/>
</dbReference>
<dbReference type="Pfam" id="PF00443">
    <property type="entry name" value="UCH"/>
    <property type="match status" value="1"/>
</dbReference>
<dbReference type="PANTHER" id="PTHR24006:SF937">
    <property type="entry name" value="UBIQUITIN CARBOXYL-TERMINAL HYDROLASE"/>
    <property type="match status" value="1"/>
</dbReference>
<dbReference type="InterPro" id="IPR050164">
    <property type="entry name" value="Peptidase_C19"/>
</dbReference>
<dbReference type="VEuPathDB" id="MicrosporidiaDB:VCUG_00304"/>
<dbReference type="RefSeq" id="XP_008073322.1">
    <property type="nucleotide sequence ID" value="XM_008075131.1"/>
</dbReference>
<feature type="domain" description="USP" evidence="3">
    <location>
        <begin position="287"/>
        <end position="588"/>
    </location>
</feature>
<reference evidence="5" key="1">
    <citation type="submission" date="2011-03" db="EMBL/GenBank/DDBJ databases">
        <title>The genome sequence of Vavraia culicis strain floridensis.</title>
        <authorList>
            <consortium name="The Broad Institute Genome Sequencing Platform"/>
            <person name="Cuomo C."/>
            <person name="Becnel J."/>
            <person name="Sanscrainte N."/>
            <person name="Young S.K."/>
            <person name="Zeng Q."/>
            <person name="Gargeya S."/>
            <person name="Fitzgerald M."/>
            <person name="Haas B."/>
            <person name="Abouelleil A."/>
            <person name="Alvarado L."/>
            <person name="Arachchi H.M."/>
            <person name="Berlin A."/>
            <person name="Chapman S.B."/>
            <person name="Gearin G."/>
            <person name="Goldberg J."/>
            <person name="Griggs A."/>
            <person name="Gujja S."/>
            <person name="Hansen M."/>
            <person name="Heiman D."/>
            <person name="Howarth C."/>
            <person name="Larimer J."/>
            <person name="Lui A."/>
            <person name="MacDonald P.J.P."/>
            <person name="McCowen C."/>
            <person name="Montmayeur A."/>
            <person name="Murphy C."/>
            <person name="Neiman D."/>
            <person name="Pearson M."/>
            <person name="Priest M."/>
            <person name="Roberts A."/>
            <person name="Saif S."/>
            <person name="Shea T."/>
            <person name="Sisk P."/>
            <person name="Stolte C."/>
            <person name="Sykes S."/>
            <person name="Wortman J."/>
            <person name="Nusbaum C."/>
            <person name="Birren B."/>
        </authorList>
    </citation>
    <scope>NUCLEOTIDE SEQUENCE [LARGE SCALE GENOMIC DNA]</scope>
    <source>
        <strain evidence="5">floridensis</strain>
    </source>
</reference>
<dbReference type="InterPro" id="IPR001394">
    <property type="entry name" value="Peptidase_C19_UCH"/>
</dbReference>
<keyword evidence="1" id="KW-0378">Hydrolase</keyword>
<dbReference type="GO" id="GO:0016579">
    <property type="term" value="P:protein deubiquitination"/>
    <property type="evidence" value="ECO:0007669"/>
    <property type="project" value="InterPro"/>
</dbReference>
<name>L2GY97_VAVCU</name>